<dbReference type="GO" id="GO:0032259">
    <property type="term" value="P:methylation"/>
    <property type="evidence" value="ECO:0007669"/>
    <property type="project" value="UniProtKB-KW"/>
</dbReference>
<evidence type="ECO:0000256" key="2">
    <source>
        <dbReference type="ARBA" id="ARBA00022679"/>
    </source>
</evidence>
<dbReference type="SUPFAM" id="SSF53335">
    <property type="entry name" value="S-adenosyl-L-methionine-dependent methyltransferases"/>
    <property type="match status" value="1"/>
</dbReference>
<comment type="caution">
    <text evidence="4">The sequence shown here is derived from an EMBL/GenBank/DDBJ whole genome shotgun (WGS) entry which is preliminary data.</text>
</comment>
<gene>
    <name evidence="4" type="ORF">CLV78_11450</name>
</gene>
<dbReference type="PANTHER" id="PTHR43861:SF1">
    <property type="entry name" value="TRANS-ACONITATE 2-METHYLTRANSFERASE"/>
    <property type="match status" value="1"/>
</dbReference>
<evidence type="ECO:0000256" key="1">
    <source>
        <dbReference type="ARBA" id="ARBA00022603"/>
    </source>
</evidence>
<dbReference type="Pfam" id="PF13649">
    <property type="entry name" value="Methyltransf_25"/>
    <property type="match status" value="1"/>
</dbReference>
<dbReference type="OrthoDB" id="9804312at2"/>
<evidence type="ECO:0000313" key="4">
    <source>
        <dbReference type="EMBL" id="PRY20265.1"/>
    </source>
</evidence>
<proteinExistence type="predicted"/>
<dbReference type="InterPro" id="IPR029063">
    <property type="entry name" value="SAM-dependent_MTases_sf"/>
</dbReference>
<organism evidence="4 5">
    <name type="scientific">Aliiruegeria haliotis</name>
    <dbReference type="NCBI Taxonomy" id="1280846"/>
    <lineage>
        <taxon>Bacteria</taxon>
        <taxon>Pseudomonadati</taxon>
        <taxon>Pseudomonadota</taxon>
        <taxon>Alphaproteobacteria</taxon>
        <taxon>Rhodobacterales</taxon>
        <taxon>Roseobacteraceae</taxon>
        <taxon>Aliiruegeria</taxon>
    </lineage>
</organism>
<dbReference type="AlphaFoldDB" id="A0A2T0RGH7"/>
<accession>A0A2T0RGH7</accession>
<keyword evidence="1 4" id="KW-0489">Methyltransferase</keyword>
<evidence type="ECO:0000259" key="3">
    <source>
        <dbReference type="Pfam" id="PF13649"/>
    </source>
</evidence>
<dbReference type="PANTHER" id="PTHR43861">
    <property type="entry name" value="TRANS-ACONITATE 2-METHYLTRANSFERASE-RELATED"/>
    <property type="match status" value="1"/>
</dbReference>
<dbReference type="Gene3D" id="3.40.50.150">
    <property type="entry name" value="Vaccinia Virus protein VP39"/>
    <property type="match status" value="1"/>
</dbReference>
<keyword evidence="5" id="KW-1185">Reference proteome</keyword>
<keyword evidence="2" id="KW-0808">Transferase</keyword>
<protein>
    <submittedName>
        <fullName evidence="4">Ubiquinone/menaquinone biosynthesis C-methylase UbiE</fullName>
    </submittedName>
</protein>
<sequence length="204" mass="21970">MADRKTIEVYDTGATDYADRLTSDKPYPRLEAFIDAMPEGGRVLDLGCGPGNAAARMMARGLKADALDASEAMAALALERYGVSVRVGTFDDITGAEIYDGVWAHFSLLHAPRKAFPRHLAAIRTALKAGGRFMVAMKSGEGEGADSLGRFYSYYGEEELVGMLEAAGFEVFEREFGEDKGFAGKLDPWIILHAVASPLPVAPT</sequence>
<reference evidence="4 5" key="1">
    <citation type="submission" date="2018-03" db="EMBL/GenBank/DDBJ databases">
        <title>Genomic Encyclopedia of Archaeal and Bacterial Type Strains, Phase II (KMG-II): from individual species to whole genera.</title>
        <authorList>
            <person name="Goeker M."/>
        </authorList>
    </citation>
    <scope>NUCLEOTIDE SEQUENCE [LARGE SCALE GENOMIC DNA]</scope>
    <source>
        <strain evidence="4 5">DSM 29328</strain>
    </source>
</reference>
<dbReference type="GO" id="GO:0008168">
    <property type="term" value="F:methyltransferase activity"/>
    <property type="evidence" value="ECO:0007669"/>
    <property type="project" value="UniProtKB-KW"/>
</dbReference>
<keyword evidence="4" id="KW-0830">Ubiquinone</keyword>
<dbReference type="CDD" id="cd02440">
    <property type="entry name" value="AdoMet_MTases"/>
    <property type="match status" value="1"/>
</dbReference>
<dbReference type="InterPro" id="IPR041698">
    <property type="entry name" value="Methyltransf_25"/>
</dbReference>
<dbReference type="Proteomes" id="UP000239480">
    <property type="component" value="Unassembled WGS sequence"/>
</dbReference>
<dbReference type="EMBL" id="PVTD01000014">
    <property type="protein sequence ID" value="PRY20265.1"/>
    <property type="molecule type" value="Genomic_DNA"/>
</dbReference>
<dbReference type="RefSeq" id="WP_106207934.1">
    <property type="nucleotide sequence ID" value="NZ_PVTD01000014.1"/>
</dbReference>
<evidence type="ECO:0000313" key="5">
    <source>
        <dbReference type="Proteomes" id="UP000239480"/>
    </source>
</evidence>
<name>A0A2T0RGH7_9RHOB</name>
<feature type="domain" description="Methyltransferase" evidence="3">
    <location>
        <begin position="43"/>
        <end position="131"/>
    </location>
</feature>